<evidence type="ECO:0000313" key="5">
    <source>
        <dbReference type="Proteomes" id="UP000887421"/>
    </source>
</evidence>
<feature type="transmembrane region" description="Helical" evidence="1">
    <location>
        <begin position="15"/>
        <end position="36"/>
    </location>
</feature>
<dbReference type="EMBL" id="CP076114">
    <property type="protein sequence ID" value="UUD62829.1"/>
    <property type="molecule type" value="Genomic_DNA"/>
</dbReference>
<dbReference type="Proteomes" id="UP000243378">
    <property type="component" value="Unassembled WGS sequence"/>
</dbReference>
<evidence type="ECO:0000256" key="1">
    <source>
        <dbReference type="SAM" id="Phobius"/>
    </source>
</evidence>
<name>A0A1G7LHJ5_9GAMM</name>
<dbReference type="Pfam" id="PF10617">
    <property type="entry name" value="DUF2474"/>
    <property type="match status" value="1"/>
</dbReference>
<sequence length="48" mass="5328">MLGKPTEKKPLWQRIAWLAGIWTVSVLSLGLVSYLLRLFMNAAGLSTP</sequence>
<dbReference type="InterPro" id="IPR018895">
    <property type="entry name" value="DUF2474"/>
</dbReference>
<keyword evidence="1" id="KW-1133">Transmembrane helix</keyword>
<accession>A0A1G7LHJ5</accession>
<dbReference type="EMBL" id="FNBM01000003">
    <property type="protein sequence ID" value="SDF48439.1"/>
    <property type="molecule type" value="Genomic_DNA"/>
</dbReference>
<organism evidence="2 4">
    <name type="scientific">Phytopseudomonas seleniipraecipitans</name>
    <dbReference type="NCBI Taxonomy" id="640205"/>
    <lineage>
        <taxon>Bacteria</taxon>
        <taxon>Pseudomonadati</taxon>
        <taxon>Pseudomonadota</taxon>
        <taxon>Gammaproteobacteria</taxon>
        <taxon>Pseudomonadales</taxon>
        <taxon>Pseudomonadaceae</taxon>
        <taxon>Phytopseudomonas</taxon>
    </lineage>
</organism>
<reference evidence="3" key="2">
    <citation type="submission" date="2021-05" db="EMBL/GenBank/DDBJ databases">
        <title>Complete genome sequence of Pseudomonas seleniipraecipitans strain D1-6.</title>
        <authorList>
            <person name="Lafi F."/>
            <person name="Eida A."/>
            <person name="Alam I."/>
            <person name="Hert H."/>
            <person name="Saad M."/>
        </authorList>
    </citation>
    <scope>NUCLEOTIDE SEQUENCE</scope>
    <source>
        <strain evidence="3">D1-6</strain>
    </source>
</reference>
<keyword evidence="1" id="KW-0472">Membrane</keyword>
<keyword evidence="1" id="KW-0812">Transmembrane</keyword>
<dbReference type="STRING" id="640205.SAMN05216381_1674"/>
<gene>
    <name evidence="3" type="ORF">D16iCDA_14105</name>
    <name evidence="2" type="ORF">SAMN05216381_1674</name>
</gene>
<evidence type="ECO:0000313" key="3">
    <source>
        <dbReference type="EMBL" id="UUD62829.1"/>
    </source>
</evidence>
<keyword evidence="5" id="KW-1185">Reference proteome</keyword>
<evidence type="ECO:0000313" key="2">
    <source>
        <dbReference type="EMBL" id="SDF48439.1"/>
    </source>
</evidence>
<reference evidence="2 4" key="1">
    <citation type="submission" date="2016-10" db="EMBL/GenBank/DDBJ databases">
        <authorList>
            <person name="de Groot N.N."/>
        </authorList>
    </citation>
    <scope>NUCLEOTIDE SEQUENCE [LARGE SCALE GENOMIC DNA]</scope>
    <source>
        <strain evidence="2 4">LMG 25475</strain>
    </source>
</reference>
<evidence type="ECO:0000313" key="4">
    <source>
        <dbReference type="Proteomes" id="UP000243378"/>
    </source>
</evidence>
<proteinExistence type="predicted"/>
<dbReference type="AlphaFoldDB" id="A0A1G7LHJ5"/>
<protein>
    <submittedName>
        <fullName evidence="3">DUF2474 domain-containing protein</fullName>
    </submittedName>
</protein>
<dbReference type="Proteomes" id="UP000887421">
    <property type="component" value="Chromosome"/>
</dbReference>